<protein>
    <recommendedName>
        <fullName evidence="3">Phage tail protein</fullName>
    </recommendedName>
</protein>
<evidence type="ECO:0008006" key="3">
    <source>
        <dbReference type="Google" id="ProtNLM"/>
    </source>
</evidence>
<organism evidence="1 2">
    <name type="scientific">blood disease bacterium A2-HR MARDI</name>
    <dbReference type="NCBI Taxonomy" id="1944648"/>
    <lineage>
        <taxon>Bacteria</taxon>
        <taxon>Pseudomonadati</taxon>
        <taxon>Pseudomonadota</taxon>
        <taxon>Betaproteobacteria</taxon>
        <taxon>Burkholderiales</taxon>
        <taxon>Burkholderiaceae</taxon>
        <taxon>Ralstonia</taxon>
        <taxon>Ralstonia solanacearum species complex</taxon>
    </lineage>
</organism>
<accession>A0A1U9VD98</accession>
<proteinExistence type="predicted"/>
<reference evidence="1 2" key="1">
    <citation type="submission" date="2017-02" db="EMBL/GenBank/DDBJ databases">
        <title>Blood Disease Bacterium A2-HR MARDI.</title>
        <authorList>
            <person name="Badrun R."/>
            <person name="Abu Bakar N."/>
            <person name="Laboh R."/>
        </authorList>
    </citation>
    <scope>NUCLEOTIDE SEQUENCE [LARGE SCALE GENOMIC DNA]</scope>
    <source>
        <strain evidence="1 2">A2-HR MARDI</strain>
    </source>
</reference>
<dbReference type="EMBL" id="CP019911">
    <property type="protein sequence ID" value="AQW28642.1"/>
    <property type="molecule type" value="Genomic_DNA"/>
</dbReference>
<gene>
    <name evidence="1" type="ORF">B0B51_00450</name>
</gene>
<evidence type="ECO:0000313" key="2">
    <source>
        <dbReference type="Proteomes" id="UP000189628"/>
    </source>
</evidence>
<dbReference type="RefSeq" id="WP_078221549.1">
    <property type="nucleotide sequence ID" value="NZ_CP019911.1"/>
</dbReference>
<sequence>MSQNGYSLGRDVTLAIILPDGSSLNLGKVTKFTSKQDTTDQKLKGIDGIVDHLRFYEGWSGSFESERRGPDLDVYFARLESNFYAGTDEPPATLQQTIVEPNGQVSQYRYERVLLKYDDAGDWSGDKSVHQKISFLASRRIKQA</sequence>
<dbReference type="Proteomes" id="UP000189628">
    <property type="component" value="Chromosome"/>
</dbReference>
<evidence type="ECO:0000313" key="1">
    <source>
        <dbReference type="EMBL" id="AQW28642.1"/>
    </source>
</evidence>
<dbReference type="AlphaFoldDB" id="A0A1U9VD98"/>
<name>A0A1U9VD98_9RALS</name>